<organism evidence="2 3">
    <name type="scientific">Nyssa sinensis</name>
    <dbReference type="NCBI Taxonomy" id="561372"/>
    <lineage>
        <taxon>Eukaryota</taxon>
        <taxon>Viridiplantae</taxon>
        <taxon>Streptophyta</taxon>
        <taxon>Embryophyta</taxon>
        <taxon>Tracheophyta</taxon>
        <taxon>Spermatophyta</taxon>
        <taxon>Magnoliopsida</taxon>
        <taxon>eudicotyledons</taxon>
        <taxon>Gunneridae</taxon>
        <taxon>Pentapetalae</taxon>
        <taxon>asterids</taxon>
        <taxon>Cornales</taxon>
        <taxon>Nyssaceae</taxon>
        <taxon>Nyssa</taxon>
    </lineage>
</organism>
<evidence type="ECO:0000256" key="1">
    <source>
        <dbReference type="SAM" id="MobiDB-lite"/>
    </source>
</evidence>
<evidence type="ECO:0000313" key="2">
    <source>
        <dbReference type="EMBL" id="KAA8529032.1"/>
    </source>
</evidence>
<name>A0A5J5AGQ3_9ASTE</name>
<keyword evidence="3" id="KW-1185">Reference proteome</keyword>
<sequence>MLESMEIEENDNSFIFRAKECDLVREIYEQVAITRATQTPSEDADDVQAMAAAEGKERDADDSPVSEEVSQVPINETDAEVSIGTEIPDLDASDELQTQEIPPSYQCIHEDPSTSSANLHTDDDHGIECKTISVEMGEQAMNSHLSLCSESNEIEEEKVPDTPTSIESLNHLHKKLLLLERKESGT</sequence>
<dbReference type="Proteomes" id="UP000325577">
    <property type="component" value="Linkage Group LG20"/>
</dbReference>
<dbReference type="AlphaFoldDB" id="A0A5J5AGQ3"/>
<gene>
    <name evidence="2" type="ORF">F0562_033480</name>
</gene>
<proteinExistence type="predicted"/>
<dbReference type="EMBL" id="CM018044">
    <property type="protein sequence ID" value="KAA8529032.1"/>
    <property type="molecule type" value="Genomic_DNA"/>
</dbReference>
<evidence type="ECO:0000313" key="3">
    <source>
        <dbReference type="Proteomes" id="UP000325577"/>
    </source>
</evidence>
<accession>A0A5J5AGQ3</accession>
<feature type="region of interest" description="Disordered" evidence="1">
    <location>
        <begin position="34"/>
        <end position="82"/>
    </location>
</feature>
<protein>
    <submittedName>
        <fullName evidence="2">Uncharacterized protein</fullName>
    </submittedName>
</protein>
<reference evidence="2 3" key="1">
    <citation type="submission" date="2019-09" db="EMBL/GenBank/DDBJ databases">
        <title>A chromosome-level genome assembly of the Chinese tupelo Nyssa sinensis.</title>
        <authorList>
            <person name="Yang X."/>
            <person name="Kang M."/>
            <person name="Yang Y."/>
            <person name="Xiong H."/>
            <person name="Wang M."/>
            <person name="Zhang Z."/>
            <person name="Wang Z."/>
            <person name="Wu H."/>
            <person name="Ma T."/>
            <person name="Liu J."/>
            <person name="Xi Z."/>
        </authorList>
    </citation>
    <scope>NUCLEOTIDE SEQUENCE [LARGE SCALE GENOMIC DNA]</scope>
    <source>
        <strain evidence="2">J267</strain>
        <tissue evidence="2">Leaf</tissue>
    </source>
</reference>